<proteinExistence type="predicted"/>
<feature type="region of interest" description="Disordered" evidence="1">
    <location>
        <begin position="426"/>
        <end position="455"/>
    </location>
</feature>
<comment type="caution">
    <text evidence="2">The sequence shown here is derived from an EMBL/GenBank/DDBJ whole genome shotgun (WGS) entry which is preliminary data.</text>
</comment>
<evidence type="ECO:0000313" key="2">
    <source>
        <dbReference type="EMBL" id="THD19245.1"/>
    </source>
</evidence>
<dbReference type="EMBL" id="JXXN02006926">
    <property type="protein sequence ID" value="THD19245.1"/>
    <property type="molecule type" value="Genomic_DNA"/>
</dbReference>
<sequence>MNAIKCGGNMRQDDFYSCSIMKDSDEEYHLSKDLGPYPLKDLQSAKRSFLISWTQAIRRNPVVQSIHEAHRIFPPTIRMVNYIDYPFQDEFNPNWMPASHEISVKTENVHGPVVNGPRKKYRSIDAYCLFLRERSQGPKVAPLISATTGPTTSVRFYTCDNCPYNSVLEDRAVQHLKSSRHNSCSECSYAKCDEEEHDKIVVILTPREVKSDVDFIYGWRKQDTAAVCPVCDLILPDKIMCGYHHQIHHPGHRAQCAFGSWQIPPAHVIEVKCDTCGVRIDRVTPAFMEGHYVLPKKRKRKHTPLTSETRVENDPFEQLTRWVDSWSRLCVNHAYLHMGQSRSDDRSCLLCIRFVLVDKSQVFTVPPFANQSDKSLLQLCLSECKRLYDYLEHYRTGRKTLFHQTKVALNELREIAHLESSFTKVNTPASRRKSTRDLTPSSSEQRRPCPPFYML</sequence>
<reference evidence="2" key="1">
    <citation type="submission" date="2019-03" db="EMBL/GenBank/DDBJ databases">
        <title>Improved annotation for the trematode Fasciola hepatica.</title>
        <authorList>
            <person name="Choi Y.-J."/>
            <person name="Martin J."/>
            <person name="Mitreva M."/>
        </authorList>
    </citation>
    <scope>NUCLEOTIDE SEQUENCE [LARGE SCALE GENOMIC DNA]</scope>
</reference>
<protein>
    <submittedName>
        <fullName evidence="2">Uncharacterized protein</fullName>
    </submittedName>
</protein>
<dbReference type="AlphaFoldDB" id="A0A4E0QV61"/>
<dbReference type="Proteomes" id="UP000230066">
    <property type="component" value="Unassembled WGS sequence"/>
</dbReference>
<name>A0A4E0QV61_FASHE</name>
<evidence type="ECO:0000313" key="3">
    <source>
        <dbReference type="Proteomes" id="UP000230066"/>
    </source>
</evidence>
<gene>
    <name evidence="2" type="ORF">D915_010061</name>
</gene>
<accession>A0A4E0QV61</accession>
<keyword evidence="3" id="KW-1185">Reference proteome</keyword>
<evidence type="ECO:0000256" key="1">
    <source>
        <dbReference type="SAM" id="MobiDB-lite"/>
    </source>
</evidence>
<organism evidence="2 3">
    <name type="scientific">Fasciola hepatica</name>
    <name type="common">Liver fluke</name>
    <dbReference type="NCBI Taxonomy" id="6192"/>
    <lineage>
        <taxon>Eukaryota</taxon>
        <taxon>Metazoa</taxon>
        <taxon>Spiralia</taxon>
        <taxon>Lophotrochozoa</taxon>
        <taxon>Platyhelminthes</taxon>
        <taxon>Trematoda</taxon>
        <taxon>Digenea</taxon>
        <taxon>Plagiorchiida</taxon>
        <taxon>Echinostomata</taxon>
        <taxon>Echinostomatoidea</taxon>
        <taxon>Fasciolidae</taxon>
        <taxon>Fasciola</taxon>
    </lineage>
</organism>